<evidence type="ECO:0000313" key="5">
    <source>
        <dbReference type="Proteomes" id="UP001153148"/>
    </source>
</evidence>
<dbReference type="PANTHER" id="PTHR46228">
    <property type="entry name" value="KELCH DOMAIN-CONTAINING PROTEIN"/>
    <property type="match status" value="1"/>
</dbReference>
<dbReference type="Proteomes" id="UP001153148">
    <property type="component" value="Unassembled WGS sequence"/>
</dbReference>
<proteinExistence type="predicted"/>
<keyword evidence="1" id="KW-0880">Kelch repeat</keyword>
<dbReference type="SUPFAM" id="SSF50965">
    <property type="entry name" value="Galactose oxidase, central domain"/>
    <property type="match status" value="1"/>
</dbReference>
<dbReference type="PANTHER" id="PTHR46228:SF2">
    <property type="entry name" value="KELCH REPEAT PROTEIN (AFU_ORTHOLOGUE AFUA_4G14350)"/>
    <property type="match status" value="1"/>
</dbReference>
<comment type="caution">
    <text evidence="4">The sequence shown here is derived from an EMBL/GenBank/DDBJ whole genome shotgun (WGS) entry which is preliminary data.</text>
</comment>
<evidence type="ECO:0000256" key="2">
    <source>
        <dbReference type="ARBA" id="ARBA00022737"/>
    </source>
</evidence>
<dbReference type="InterPro" id="IPR015915">
    <property type="entry name" value="Kelch-typ_b-propeller"/>
</dbReference>
<gene>
    <name evidence="4" type="ORF">TPAB3V08_LOCUS448</name>
</gene>
<dbReference type="InterPro" id="IPR011043">
    <property type="entry name" value="Gal_Oxase/kelch_b-propeller"/>
</dbReference>
<feature type="non-terminal residue" evidence="4">
    <location>
        <position position="304"/>
    </location>
</feature>
<evidence type="ECO:0000256" key="3">
    <source>
        <dbReference type="SAM" id="MobiDB-lite"/>
    </source>
</evidence>
<feature type="region of interest" description="Disordered" evidence="3">
    <location>
        <begin position="241"/>
        <end position="288"/>
    </location>
</feature>
<protein>
    <submittedName>
        <fullName evidence="4">Uncharacterized protein</fullName>
    </submittedName>
</protein>
<keyword evidence="5" id="KW-1185">Reference proteome</keyword>
<sequence length="304" mass="33867">MRIVSVQGDCWVLEVPSLRWIQLMHQKCVPRLWHRAQFVGANRLLIVGGHKNNILDMRINKTHRQTALQRLFFRVRGVMRRRHPSTFQTDGIAKTIFKGSGGHETSTSINISDDCWLLMLSREGGLGEWREYPLRYDHGEPRCSHVAVATAGGDLIVHSGLTQPFYDTVLKLKDHAEEMVVIHFSPDPLLRISSLSYLRPEDRPKLESTFLPSPHKIAFDSSALPTPSCLWGTILALRQQSPGGEEGEGGITTHTSKAEPRDSSGSYYEKPPPVHPTEIRTSISPSSAVGLNTTSALANYATKA</sequence>
<accession>A0ABN7NKH7</accession>
<dbReference type="EMBL" id="CAJPIN010000352">
    <property type="protein sequence ID" value="CAG2053391.1"/>
    <property type="molecule type" value="Genomic_DNA"/>
</dbReference>
<keyword evidence="2" id="KW-0677">Repeat</keyword>
<evidence type="ECO:0000256" key="1">
    <source>
        <dbReference type="ARBA" id="ARBA00022441"/>
    </source>
</evidence>
<evidence type="ECO:0000313" key="4">
    <source>
        <dbReference type="EMBL" id="CAG2053391.1"/>
    </source>
</evidence>
<organism evidence="4 5">
    <name type="scientific">Timema podura</name>
    <name type="common">Walking stick</name>
    <dbReference type="NCBI Taxonomy" id="61482"/>
    <lineage>
        <taxon>Eukaryota</taxon>
        <taxon>Metazoa</taxon>
        <taxon>Ecdysozoa</taxon>
        <taxon>Arthropoda</taxon>
        <taxon>Hexapoda</taxon>
        <taxon>Insecta</taxon>
        <taxon>Pterygota</taxon>
        <taxon>Neoptera</taxon>
        <taxon>Polyneoptera</taxon>
        <taxon>Phasmatodea</taxon>
        <taxon>Timematodea</taxon>
        <taxon>Timematoidea</taxon>
        <taxon>Timematidae</taxon>
        <taxon>Timema</taxon>
    </lineage>
</organism>
<feature type="compositionally biased region" description="Polar residues" evidence="3">
    <location>
        <begin position="279"/>
        <end position="288"/>
    </location>
</feature>
<reference evidence="4" key="1">
    <citation type="submission" date="2021-03" db="EMBL/GenBank/DDBJ databases">
        <authorList>
            <person name="Tran Van P."/>
        </authorList>
    </citation>
    <scope>NUCLEOTIDE SEQUENCE</scope>
</reference>
<dbReference type="Gene3D" id="2.120.10.80">
    <property type="entry name" value="Kelch-type beta propeller"/>
    <property type="match status" value="1"/>
</dbReference>
<name>A0ABN7NKH7_TIMPD</name>